<protein>
    <recommendedName>
        <fullName evidence="3">Oxidoreductase NAD-binding domain-containing protein 1</fullName>
    </recommendedName>
</protein>
<dbReference type="InterPro" id="IPR017938">
    <property type="entry name" value="Riboflavin_synthase-like_b-brl"/>
</dbReference>
<evidence type="ECO:0000259" key="4">
    <source>
        <dbReference type="PROSITE" id="PS51384"/>
    </source>
</evidence>
<dbReference type="InterPro" id="IPR001433">
    <property type="entry name" value="OxRdtase_FAD/NAD-bd"/>
</dbReference>
<evidence type="ECO:0000256" key="1">
    <source>
        <dbReference type="ARBA" id="ARBA00023002"/>
    </source>
</evidence>
<dbReference type="InterPro" id="IPR052128">
    <property type="entry name" value="Oxidoreductase_NAD-binding"/>
</dbReference>
<keyword evidence="2" id="KW-0520">NAD</keyword>
<keyword evidence="1" id="KW-0560">Oxidoreductase</keyword>
<dbReference type="CDD" id="cd00322">
    <property type="entry name" value="FNR_like"/>
    <property type="match status" value="1"/>
</dbReference>
<organism evidence="5 6">
    <name type="scientific">Stachybotrys chlorohalonatus (strain IBT 40285)</name>
    <dbReference type="NCBI Taxonomy" id="1283841"/>
    <lineage>
        <taxon>Eukaryota</taxon>
        <taxon>Fungi</taxon>
        <taxon>Dikarya</taxon>
        <taxon>Ascomycota</taxon>
        <taxon>Pezizomycotina</taxon>
        <taxon>Sordariomycetes</taxon>
        <taxon>Hypocreomycetidae</taxon>
        <taxon>Hypocreales</taxon>
        <taxon>Stachybotryaceae</taxon>
        <taxon>Stachybotrys</taxon>
    </lineage>
</organism>
<dbReference type="PROSITE" id="PS51384">
    <property type="entry name" value="FAD_FR"/>
    <property type="match status" value="1"/>
</dbReference>
<name>A0A084QL74_STAC4</name>
<evidence type="ECO:0000256" key="3">
    <source>
        <dbReference type="ARBA" id="ARBA00040516"/>
    </source>
</evidence>
<dbReference type="SUPFAM" id="SSF63380">
    <property type="entry name" value="Riboflavin synthase domain-like"/>
    <property type="match status" value="1"/>
</dbReference>
<gene>
    <name evidence="5" type="ORF">S40285_05292</name>
</gene>
<dbReference type="Pfam" id="PF00175">
    <property type="entry name" value="NAD_binding_1"/>
    <property type="match status" value="1"/>
</dbReference>
<dbReference type="EMBL" id="KL660655">
    <property type="protein sequence ID" value="KFA64709.1"/>
    <property type="molecule type" value="Genomic_DNA"/>
</dbReference>
<dbReference type="PANTHER" id="PTHR46505:SF1">
    <property type="entry name" value="OXIDOREDUCTASE NAD-BINDING DOMAIN-CONTAINING PROTEIN 1"/>
    <property type="match status" value="1"/>
</dbReference>
<dbReference type="OMA" id="WIDFFIP"/>
<dbReference type="PANTHER" id="PTHR46505">
    <property type="entry name" value="OXIDOREDUCTASE NAD-BINDING DOMAIN-CONTAINING PROTEIN 1"/>
    <property type="match status" value="1"/>
</dbReference>
<sequence>MALETKDGHLERTAAEPRDKDLHTVTISRIDYINENIRLFHLPLLSGPIKFLPGQWLDTFVPGLPKPGGFTLTCAPSAAARPHNPYLELAVQRAPDGPAGWLWRPVRDVEGQRLRVRVGGSFVFPPPAVAGGGEMRRVVFVAGGVGVNPLVSMLGALADAEDGRRIAAELLYATKLPREGLRHILFLERIAALFGTRRLRGRITLHLTGGGDAPCGPREVCGARVDVRAGRLSAAELRAAVAREDAAGTFVYVCGPPGMTDEFVEALAGGEEPVVERRRVLTEKWW</sequence>
<dbReference type="SUPFAM" id="SSF52343">
    <property type="entry name" value="Ferredoxin reductase-like, C-terminal NADP-linked domain"/>
    <property type="match status" value="1"/>
</dbReference>
<proteinExistence type="predicted"/>
<keyword evidence="6" id="KW-1185">Reference proteome</keyword>
<dbReference type="Proteomes" id="UP000028524">
    <property type="component" value="Unassembled WGS sequence"/>
</dbReference>
<dbReference type="Gene3D" id="3.40.50.80">
    <property type="entry name" value="Nucleotide-binding domain of ferredoxin-NADP reductase (FNR) module"/>
    <property type="match status" value="1"/>
</dbReference>
<evidence type="ECO:0000313" key="6">
    <source>
        <dbReference type="Proteomes" id="UP000028524"/>
    </source>
</evidence>
<dbReference type="GO" id="GO:0005739">
    <property type="term" value="C:mitochondrion"/>
    <property type="evidence" value="ECO:0007669"/>
    <property type="project" value="TreeGrafter"/>
</dbReference>
<dbReference type="HOGENOM" id="CLU_003827_7_1_1"/>
<dbReference type="GO" id="GO:0016491">
    <property type="term" value="F:oxidoreductase activity"/>
    <property type="evidence" value="ECO:0007669"/>
    <property type="project" value="UniProtKB-KW"/>
</dbReference>
<dbReference type="STRING" id="1283841.A0A084QL74"/>
<dbReference type="OrthoDB" id="436496at2759"/>
<reference evidence="5 6" key="1">
    <citation type="journal article" date="2014" name="BMC Genomics">
        <title>Comparative genome sequencing reveals chemotype-specific gene clusters in the toxigenic black mold Stachybotrys.</title>
        <authorList>
            <person name="Semeiks J."/>
            <person name="Borek D."/>
            <person name="Otwinowski Z."/>
            <person name="Grishin N.V."/>
        </authorList>
    </citation>
    <scope>NUCLEOTIDE SEQUENCE [LARGE SCALE GENOMIC DNA]</scope>
    <source>
        <strain evidence="5 6">IBT 40285</strain>
    </source>
</reference>
<evidence type="ECO:0000313" key="5">
    <source>
        <dbReference type="EMBL" id="KFA64709.1"/>
    </source>
</evidence>
<dbReference type="Gene3D" id="2.40.30.10">
    <property type="entry name" value="Translation factors"/>
    <property type="match status" value="1"/>
</dbReference>
<dbReference type="InterPro" id="IPR039261">
    <property type="entry name" value="FNR_nucleotide-bd"/>
</dbReference>
<dbReference type="InterPro" id="IPR017927">
    <property type="entry name" value="FAD-bd_FR_type"/>
</dbReference>
<dbReference type="InParanoid" id="A0A084QL74"/>
<feature type="domain" description="FAD-binding FR-type" evidence="4">
    <location>
        <begin position="20"/>
        <end position="127"/>
    </location>
</feature>
<dbReference type="AlphaFoldDB" id="A0A084QL74"/>
<accession>A0A084QL74</accession>
<evidence type="ECO:0000256" key="2">
    <source>
        <dbReference type="ARBA" id="ARBA00023027"/>
    </source>
</evidence>